<dbReference type="KEGG" id="aco:Amico_1138"/>
<dbReference type="RefSeq" id="WP_013048524.1">
    <property type="nucleotide sequence ID" value="NC_014011.1"/>
</dbReference>
<evidence type="ECO:0000313" key="1">
    <source>
        <dbReference type="EMBL" id="ADE57261.1"/>
    </source>
</evidence>
<sequence length="66" mass="7822">MVEVVWLSKERNLTDLSDAIELQRAHVDHASRNHKRFNDLESKRRIRKEILHLIYLEAKAVKVCQA</sequence>
<organism evidence="1 2">
    <name type="scientific">Aminobacterium colombiense (strain DSM 12261 / ALA-1)</name>
    <dbReference type="NCBI Taxonomy" id="572547"/>
    <lineage>
        <taxon>Bacteria</taxon>
        <taxon>Thermotogati</taxon>
        <taxon>Synergistota</taxon>
        <taxon>Synergistia</taxon>
        <taxon>Synergistales</taxon>
        <taxon>Aminobacteriaceae</taxon>
        <taxon>Aminobacterium</taxon>
    </lineage>
</organism>
<gene>
    <name evidence="1" type="ordered locus">Amico_1138</name>
</gene>
<evidence type="ECO:0000313" key="2">
    <source>
        <dbReference type="Proteomes" id="UP000002366"/>
    </source>
</evidence>
<dbReference type="EMBL" id="CP001997">
    <property type="protein sequence ID" value="ADE57261.1"/>
    <property type="molecule type" value="Genomic_DNA"/>
</dbReference>
<dbReference type="AlphaFoldDB" id="D5EFC9"/>
<reference evidence="1 2" key="1">
    <citation type="journal article" date="2010" name="Stand. Genomic Sci.">
        <title>Complete genome sequence of Aminobacterium colombiense type strain (ALA-1).</title>
        <authorList>
            <person name="Chertkov O."/>
            <person name="Sikorski J."/>
            <person name="Brambilla E."/>
            <person name="Lapidus A."/>
            <person name="Copeland A."/>
            <person name="Glavina Del Rio T."/>
            <person name="Nolan M."/>
            <person name="Lucas S."/>
            <person name="Tice H."/>
            <person name="Cheng J.F."/>
            <person name="Han C."/>
            <person name="Detter J.C."/>
            <person name="Bruce D."/>
            <person name="Tapia R."/>
            <person name="Goodwin L."/>
            <person name="Pitluck S."/>
            <person name="Liolios K."/>
            <person name="Ivanova N."/>
            <person name="Mavromatis K."/>
            <person name="Ovchinnikova G."/>
            <person name="Pati A."/>
            <person name="Chen A."/>
            <person name="Palaniappan K."/>
            <person name="Land M."/>
            <person name="Hauser L."/>
            <person name="Chang Y.J."/>
            <person name="Jeffries C.D."/>
            <person name="Spring S."/>
            <person name="Rohde M."/>
            <person name="Goker M."/>
            <person name="Bristow J."/>
            <person name="Eisen J.A."/>
            <person name="Markowitz V."/>
            <person name="Hugenholtz P."/>
            <person name="Kyrpides N.C."/>
            <person name="Klenk H.P."/>
        </authorList>
    </citation>
    <scope>NUCLEOTIDE SEQUENCE [LARGE SCALE GENOMIC DNA]</scope>
    <source>
        <strain evidence="2">DSM 12261 / ALA-1</strain>
    </source>
</reference>
<dbReference type="HOGENOM" id="CLU_2821608_0_0_0"/>
<proteinExistence type="predicted"/>
<name>D5EFC9_AMICL</name>
<dbReference type="Proteomes" id="UP000002366">
    <property type="component" value="Chromosome"/>
</dbReference>
<dbReference type="STRING" id="572547.Amico_1138"/>
<keyword evidence="2" id="KW-1185">Reference proteome</keyword>
<accession>D5EFC9</accession>
<protein>
    <submittedName>
        <fullName evidence="1">Uncharacterized protein</fullName>
    </submittedName>
</protein>